<protein>
    <recommendedName>
        <fullName evidence="4">Single domain-containing protein</fullName>
    </recommendedName>
</protein>
<keyword evidence="6" id="KW-1185">Reference proteome</keyword>
<organism evidence="5 6">
    <name type="scientific">Gryllus longicercus</name>
    <dbReference type="NCBI Taxonomy" id="2509291"/>
    <lineage>
        <taxon>Eukaryota</taxon>
        <taxon>Metazoa</taxon>
        <taxon>Ecdysozoa</taxon>
        <taxon>Arthropoda</taxon>
        <taxon>Hexapoda</taxon>
        <taxon>Insecta</taxon>
        <taxon>Pterygota</taxon>
        <taxon>Neoptera</taxon>
        <taxon>Polyneoptera</taxon>
        <taxon>Orthoptera</taxon>
        <taxon>Ensifera</taxon>
        <taxon>Gryllidea</taxon>
        <taxon>Grylloidea</taxon>
        <taxon>Gryllidae</taxon>
        <taxon>Gryllinae</taxon>
        <taxon>Gryllus</taxon>
    </lineage>
</organism>
<evidence type="ECO:0000313" key="6">
    <source>
        <dbReference type="Proteomes" id="UP001378592"/>
    </source>
</evidence>
<dbReference type="PANTHER" id="PTHR39957">
    <property type="entry name" value="AT09846P1-RELATED"/>
    <property type="match status" value="1"/>
</dbReference>
<comment type="caution">
    <text evidence="5">The sequence shown here is derived from an EMBL/GenBank/DDBJ whole genome shotgun (WGS) entry which is preliminary data.</text>
</comment>
<keyword evidence="2" id="KW-0964">Secreted</keyword>
<feature type="domain" description="Single" evidence="4">
    <location>
        <begin position="35"/>
        <end position="100"/>
    </location>
</feature>
<dbReference type="SMART" id="SM01318">
    <property type="entry name" value="SVWC"/>
    <property type="match status" value="1"/>
</dbReference>
<comment type="subcellular location">
    <subcellularLocation>
        <location evidence="1">Secreted</location>
    </subcellularLocation>
</comment>
<dbReference type="AlphaFoldDB" id="A0AAN9ZFM2"/>
<evidence type="ECO:0000256" key="1">
    <source>
        <dbReference type="ARBA" id="ARBA00004613"/>
    </source>
</evidence>
<feature type="signal peptide" evidence="3">
    <location>
        <begin position="1"/>
        <end position="18"/>
    </location>
</feature>
<keyword evidence="3" id="KW-0732">Signal</keyword>
<proteinExistence type="predicted"/>
<name>A0AAN9ZFM2_9ORTH</name>
<dbReference type="GO" id="GO:0005576">
    <property type="term" value="C:extracellular region"/>
    <property type="evidence" value="ECO:0007669"/>
    <property type="project" value="UniProtKB-SubCell"/>
</dbReference>
<evidence type="ECO:0000256" key="2">
    <source>
        <dbReference type="ARBA" id="ARBA00022525"/>
    </source>
</evidence>
<reference evidence="5 6" key="1">
    <citation type="submission" date="2024-03" db="EMBL/GenBank/DDBJ databases">
        <title>The genome assembly and annotation of the cricket Gryllus longicercus Weissman &amp; Gray.</title>
        <authorList>
            <person name="Szrajer S."/>
            <person name="Gray D."/>
            <person name="Ylla G."/>
        </authorList>
    </citation>
    <scope>NUCLEOTIDE SEQUENCE [LARGE SCALE GENOMIC DNA]</scope>
    <source>
        <strain evidence="5">DAG 2021-001</strain>
        <tissue evidence="5">Whole body minus gut</tissue>
    </source>
</reference>
<dbReference type="Proteomes" id="UP001378592">
    <property type="component" value="Unassembled WGS sequence"/>
</dbReference>
<evidence type="ECO:0000256" key="3">
    <source>
        <dbReference type="SAM" id="SignalP"/>
    </source>
</evidence>
<sequence>MSRLSLLVVALLLATAAASISRMAVTECPHHPGQCQDPSTGEFHTAGSEWYHQGECQKFTCAFPEIIITGCPSIDVEPPCFVVDGDPALTYPACCPAGACSRPAHTLDENVIA</sequence>
<dbReference type="InterPro" id="IPR029277">
    <property type="entry name" value="SVWC_dom"/>
</dbReference>
<evidence type="ECO:0000259" key="4">
    <source>
        <dbReference type="SMART" id="SM01318"/>
    </source>
</evidence>
<evidence type="ECO:0000313" key="5">
    <source>
        <dbReference type="EMBL" id="KAK7872682.1"/>
    </source>
</evidence>
<feature type="chain" id="PRO_5042873627" description="Single domain-containing protein" evidence="3">
    <location>
        <begin position="19"/>
        <end position="113"/>
    </location>
</feature>
<dbReference type="EMBL" id="JAZDUA010000021">
    <property type="protein sequence ID" value="KAK7872682.1"/>
    <property type="molecule type" value="Genomic_DNA"/>
</dbReference>
<accession>A0AAN9ZFM2</accession>
<dbReference type="PANTHER" id="PTHR39957:SF1">
    <property type="entry name" value="AT09846P1-RELATED"/>
    <property type="match status" value="1"/>
</dbReference>
<dbReference type="Pfam" id="PF15430">
    <property type="entry name" value="SVWC"/>
    <property type="match status" value="1"/>
</dbReference>
<dbReference type="InterPro" id="IPR053308">
    <property type="entry name" value="Vago-like"/>
</dbReference>
<gene>
    <name evidence="5" type="ORF">R5R35_002673</name>
</gene>